<dbReference type="EMBL" id="CAJNOK010003329">
    <property type="protein sequence ID" value="CAF0897004.1"/>
    <property type="molecule type" value="Genomic_DNA"/>
</dbReference>
<reference evidence="2" key="1">
    <citation type="submission" date="2021-02" db="EMBL/GenBank/DDBJ databases">
        <authorList>
            <person name="Nowell W R."/>
        </authorList>
    </citation>
    <scope>NUCLEOTIDE SEQUENCE</scope>
</reference>
<evidence type="ECO:0000256" key="1">
    <source>
        <dbReference type="SAM" id="SignalP"/>
    </source>
</evidence>
<evidence type="ECO:0000313" key="3">
    <source>
        <dbReference type="EMBL" id="CAF3678275.1"/>
    </source>
</evidence>
<gene>
    <name evidence="2" type="ORF">OVA965_LOCUS9424</name>
    <name evidence="3" type="ORF">TMI583_LOCUS9420</name>
</gene>
<protein>
    <submittedName>
        <fullName evidence="2">Uncharacterized protein</fullName>
    </submittedName>
</protein>
<keyword evidence="1" id="KW-0732">Signal</keyword>
<proteinExistence type="predicted"/>
<accession>A0A8S2DHI8</accession>
<feature type="chain" id="PRO_5036434486" evidence="1">
    <location>
        <begin position="20"/>
        <end position="80"/>
    </location>
</feature>
<dbReference type="AlphaFoldDB" id="A0A8S2DHI8"/>
<name>A0A8S2DHI8_9BILA</name>
<evidence type="ECO:0000313" key="4">
    <source>
        <dbReference type="Proteomes" id="UP000677228"/>
    </source>
</evidence>
<dbReference type="Proteomes" id="UP000677228">
    <property type="component" value="Unassembled WGS sequence"/>
</dbReference>
<organism evidence="2 4">
    <name type="scientific">Didymodactylos carnosus</name>
    <dbReference type="NCBI Taxonomy" id="1234261"/>
    <lineage>
        <taxon>Eukaryota</taxon>
        <taxon>Metazoa</taxon>
        <taxon>Spiralia</taxon>
        <taxon>Gnathifera</taxon>
        <taxon>Rotifera</taxon>
        <taxon>Eurotatoria</taxon>
        <taxon>Bdelloidea</taxon>
        <taxon>Philodinida</taxon>
        <taxon>Philodinidae</taxon>
        <taxon>Didymodactylos</taxon>
    </lineage>
</organism>
<dbReference type="Proteomes" id="UP000682733">
    <property type="component" value="Unassembled WGS sequence"/>
</dbReference>
<feature type="signal peptide" evidence="1">
    <location>
        <begin position="1"/>
        <end position="19"/>
    </location>
</feature>
<evidence type="ECO:0000313" key="2">
    <source>
        <dbReference type="EMBL" id="CAF0897004.1"/>
    </source>
</evidence>
<comment type="caution">
    <text evidence="2">The sequence shown here is derived from an EMBL/GenBank/DDBJ whole genome shotgun (WGS) entry which is preliminary data.</text>
</comment>
<dbReference type="EMBL" id="CAJOBA010003330">
    <property type="protein sequence ID" value="CAF3678275.1"/>
    <property type="molecule type" value="Genomic_DNA"/>
</dbReference>
<sequence>MNKLVILLLLTINIALLMAESPCANPTSIYCSKQERCCEAASPICCPDVCCYEKHPVCCGKICCDQNQLCGKDNKSCINK</sequence>